<sequence length="110" mass="12093">MRRDGITGNNLWLADVIKQKLHLHACVKQQATYLPRGRCVLKNQRASVQLSSLNPPARSHHTQRLSASAWITASGSRTDLGRPPPPPECIAQSQHSLASSPPVITSTRRL</sequence>
<comment type="caution">
    <text evidence="2">The sequence shown here is derived from an EMBL/GenBank/DDBJ whole genome shotgun (WGS) entry which is preliminary data.</text>
</comment>
<feature type="compositionally biased region" description="Polar residues" evidence="1">
    <location>
        <begin position="91"/>
        <end position="110"/>
    </location>
</feature>
<dbReference type="EMBL" id="CM027682">
    <property type="protein sequence ID" value="KAG0540525.1"/>
    <property type="molecule type" value="Genomic_DNA"/>
</dbReference>
<organism evidence="2 3">
    <name type="scientific">Sorghum bicolor</name>
    <name type="common">Sorghum</name>
    <name type="synonym">Sorghum vulgare</name>
    <dbReference type="NCBI Taxonomy" id="4558"/>
    <lineage>
        <taxon>Eukaryota</taxon>
        <taxon>Viridiplantae</taxon>
        <taxon>Streptophyta</taxon>
        <taxon>Embryophyta</taxon>
        <taxon>Tracheophyta</taxon>
        <taxon>Spermatophyta</taxon>
        <taxon>Magnoliopsida</taxon>
        <taxon>Liliopsida</taxon>
        <taxon>Poales</taxon>
        <taxon>Poaceae</taxon>
        <taxon>PACMAD clade</taxon>
        <taxon>Panicoideae</taxon>
        <taxon>Andropogonodae</taxon>
        <taxon>Andropogoneae</taxon>
        <taxon>Sorghinae</taxon>
        <taxon>Sorghum</taxon>
    </lineage>
</organism>
<accession>A0A921RK58</accession>
<dbReference type="Proteomes" id="UP000807115">
    <property type="component" value="Chromosome 3"/>
</dbReference>
<dbReference type="AlphaFoldDB" id="A0A921RK58"/>
<evidence type="ECO:0000313" key="3">
    <source>
        <dbReference type="Proteomes" id="UP000807115"/>
    </source>
</evidence>
<feature type="region of interest" description="Disordered" evidence="1">
    <location>
        <begin position="52"/>
        <end position="110"/>
    </location>
</feature>
<reference evidence="2" key="2">
    <citation type="submission" date="2020-10" db="EMBL/GenBank/DDBJ databases">
        <authorList>
            <person name="Cooper E.A."/>
            <person name="Brenton Z.W."/>
            <person name="Flinn B.S."/>
            <person name="Jenkins J."/>
            <person name="Shu S."/>
            <person name="Flowers D."/>
            <person name="Luo F."/>
            <person name="Wang Y."/>
            <person name="Xia P."/>
            <person name="Barry K."/>
            <person name="Daum C."/>
            <person name="Lipzen A."/>
            <person name="Yoshinaga Y."/>
            <person name="Schmutz J."/>
            <person name="Saski C."/>
            <person name="Vermerris W."/>
            <person name="Kresovich S."/>
        </authorList>
    </citation>
    <scope>NUCLEOTIDE SEQUENCE</scope>
</reference>
<proteinExistence type="predicted"/>
<evidence type="ECO:0000256" key="1">
    <source>
        <dbReference type="SAM" id="MobiDB-lite"/>
    </source>
</evidence>
<feature type="compositionally biased region" description="Polar residues" evidence="1">
    <location>
        <begin position="64"/>
        <end position="77"/>
    </location>
</feature>
<evidence type="ECO:0000313" key="2">
    <source>
        <dbReference type="EMBL" id="KAG0540525.1"/>
    </source>
</evidence>
<reference evidence="2" key="1">
    <citation type="journal article" date="2019" name="BMC Genomics">
        <title>A new reference genome for Sorghum bicolor reveals high levels of sequence similarity between sweet and grain genotypes: implications for the genetics of sugar metabolism.</title>
        <authorList>
            <person name="Cooper E.A."/>
            <person name="Brenton Z.W."/>
            <person name="Flinn B.S."/>
            <person name="Jenkins J."/>
            <person name="Shu S."/>
            <person name="Flowers D."/>
            <person name="Luo F."/>
            <person name="Wang Y."/>
            <person name="Xia P."/>
            <person name="Barry K."/>
            <person name="Daum C."/>
            <person name="Lipzen A."/>
            <person name="Yoshinaga Y."/>
            <person name="Schmutz J."/>
            <person name="Saski C."/>
            <person name="Vermerris W."/>
            <person name="Kresovich S."/>
        </authorList>
    </citation>
    <scope>NUCLEOTIDE SEQUENCE</scope>
</reference>
<gene>
    <name evidence="2" type="ORF">BDA96_03G416700</name>
</gene>
<name>A0A921RK58_SORBI</name>
<protein>
    <submittedName>
        <fullName evidence="2">Uncharacterized protein</fullName>
    </submittedName>
</protein>